<dbReference type="AlphaFoldDB" id="A0A0R3R1E0"/>
<proteinExistence type="predicted"/>
<dbReference type="STRING" id="42155.A0A0R3R1E0"/>
<evidence type="ECO:0000256" key="1">
    <source>
        <dbReference type="PROSITE-ProRule" id="PRU00191"/>
    </source>
</evidence>
<dbReference type="Gene3D" id="3.30.505.10">
    <property type="entry name" value="SH2 domain"/>
    <property type="match status" value="1"/>
</dbReference>
<gene>
    <name evidence="3" type="ORF">BTMF_LOCUS11827</name>
</gene>
<name>A0A0R3R1E0_9BILA</name>
<feature type="domain" description="SH2" evidence="2">
    <location>
        <begin position="48"/>
        <end position="95"/>
    </location>
</feature>
<reference evidence="3 4" key="2">
    <citation type="submission" date="2018-11" db="EMBL/GenBank/DDBJ databases">
        <authorList>
            <consortium name="Pathogen Informatics"/>
        </authorList>
    </citation>
    <scope>NUCLEOTIDE SEQUENCE [LARGE SCALE GENOMIC DNA]</scope>
</reference>
<dbReference type="SUPFAM" id="SSF55550">
    <property type="entry name" value="SH2 domain"/>
    <property type="match status" value="1"/>
</dbReference>
<evidence type="ECO:0000313" key="4">
    <source>
        <dbReference type="Proteomes" id="UP000280834"/>
    </source>
</evidence>
<dbReference type="InterPro" id="IPR036860">
    <property type="entry name" value="SH2_dom_sf"/>
</dbReference>
<protein>
    <submittedName>
        <fullName evidence="5">SH2 domain-containing protein</fullName>
    </submittedName>
</protein>
<accession>A0A0R3R1E0</accession>
<dbReference type="WBParaSite" id="BTMF_0001382701-mRNA-1">
    <property type="protein sequence ID" value="BTMF_0001382701-mRNA-1"/>
    <property type="gene ID" value="BTMF_0001382701"/>
</dbReference>
<dbReference type="Pfam" id="PF00017">
    <property type="entry name" value="SH2"/>
    <property type="match status" value="1"/>
</dbReference>
<dbReference type="Proteomes" id="UP000280834">
    <property type="component" value="Unassembled WGS sequence"/>
</dbReference>
<reference evidence="5" key="1">
    <citation type="submission" date="2017-02" db="UniProtKB">
        <authorList>
            <consortium name="WormBaseParasite"/>
        </authorList>
    </citation>
    <scope>IDENTIFICATION</scope>
</reference>
<evidence type="ECO:0000313" key="3">
    <source>
        <dbReference type="EMBL" id="VDO40407.1"/>
    </source>
</evidence>
<sequence length="95" mass="10998">MQAIKNLFKSEDIACMLRSVVWKLVFCRISVMEKKEEDCTHGLQQQEWYWANASKEEIASAICDCPNGTFCVRDASTKGNYTLTLRYGEVRTYMN</sequence>
<evidence type="ECO:0000313" key="5">
    <source>
        <dbReference type="WBParaSite" id="BTMF_0001382701-mRNA-1"/>
    </source>
</evidence>
<dbReference type="PROSITE" id="PS50001">
    <property type="entry name" value="SH2"/>
    <property type="match status" value="1"/>
</dbReference>
<dbReference type="InterPro" id="IPR000980">
    <property type="entry name" value="SH2"/>
</dbReference>
<keyword evidence="4" id="KW-1185">Reference proteome</keyword>
<evidence type="ECO:0000259" key="2">
    <source>
        <dbReference type="PROSITE" id="PS50001"/>
    </source>
</evidence>
<keyword evidence="1" id="KW-0727">SH2 domain</keyword>
<organism evidence="5">
    <name type="scientific">Brugia timori</name>
    <dbReference type="NCBI Taxonomy" id="42155"/>
    <lineage>
        <taxon>Eukaryota</taxon>
        <taxon>Metazoa</taxon>
        <taxon>Ecdysozoa</taxon>
        <taxon>Nematoda</taxon>
        <taxon>Chromadorea</taxon>
        <taxon>Rhabditida</taxon>
        <taxon>Spirurina</taxon>
        <taxon>Spiruromorpha</taxon>
        <taxon>Filarioidea</taxon>
        <taxon>Onchocercidae</taxon>
        <taxon>Brugia</taxon>
    </lineage>
</organism>
<dbReference type="EMBL" id="UZAG01018630">
    <property type="protein sequence ID" value="VDO40407.1"/>
    <property type="molecule type" value="Genomic_DNA"/>
</dbReference>